<feature type="non-terminal residue" evidence="5">
    <location>
        <position position="214"/>
    </location>
</feature>
<keyword evidence="6" id="KW-1185">Reference proteome</keyword>
<dbReference type="SUPFAM" id="SSF48726">
    <property type="entry name" value="Immunoglobulin"/>
    <property type="match status" value="1"/>
</dbReference>
<dbReference type="GO" id="GO:0003007">
    <property type="term" value="P:heart morphogenesis"/>
    <property type="evidence" value="ECO:0007669"/>
    <property type="project" value="UniProtKB-ARBA"/>
</dbReference>
<dbReference type="Pfam" id="PF07679">
    <property type="entry name" value="I-set"/>
    <property type="match status" value="1"/>
</dbReference>
<dbReference type="PANTHER" id="PTHR47633:SF3">
    <property type="entry name" value="STRIATED MUSCLE PREFERENTIALLY EXPRESSED PROTEIN KINASE"/>
    <property type="match status" value="1"/>
</dbReference>
<evidence type="ECO:0000256" key="3">
    <source>
        <dbReference type="SAM" id="MobiDB-lite"/>
    </source>
</evidence>
<accession>A0A7L2E6Q7</accession>
<evidence type="ECO:0000256" key="2">
    <source>
        <dbReference type="ARBA" id="ARBA00023319"/>
    </source>
</evidence>
<dbReference type="Gene3D" id="2.60.40.10">
    <property type="entry name" value="Immunoglobulins"/>
    <property type="match status" value="1"/>
</dbReference>
<dbReference type="InterPro" id="IPR036179">
    <property type="entry name" value="Ig-like_dom_sf"/>
</dbReference>
<evidence type="ECO:0000313" key="6">
    <source>
        <dbReference type="Proteomes" id="UP000554720"/>
    </source>
</evidence>
<dbReference type="PANTHER" id="PTHR47633">
    <property type="entry name" value="IMMUNOGLOBULIN"/>
    <property type="match status" value="1"/>
</dbReference>
<proteinExistence type="predicted"/>
<feature type="non-terminal residue" evidence="5">
    <location>
        <position position="1"/>
    </location>
</feature>
<protein>
    <submittedName>
        <fullName evidence="5">TITIN protein</fullName>
    </submittedName>
</protein>
<reference evidence="5 6" key="1">
    <citation type="submission" date="2019-09" db="EMBL/GenBank/DDBJ databases">
        <title>Bird 10,000 Genomes (B10K) Project - Family phase.</title>
        <authorList>
            <person name="Zhang G."/>
        </authorList>
    </citation>
    <scope>NUCLEOTIDE SEQUENCE [LARGE SCALE GENOMIC DNA]</scope>
    <source>
        <strain evidence="5">B10K-DU-011-42</strain>
        <tissue evidence="5">Muscle</tissue>
    </source>
</reference>
<dbReference type="SMART" id="SM00409">
    <property type="entry name" value="IG"/>
    <property type="match status" value="1"/>
</dbReference>
<keyword evidence="2" id="KW-0393">Immunoglobulin domain</keyword>
<dbReference type="OrthoDB" id="5969272at2759"/>
<dbReference type="GO" id="GO:0055013">
    <property type="term" value="P:cardiac muscle cell development"/>
    <property type="evidence" value="ECO:0007669"/>
    <property type="project" value="UniProtKB-ARBA"/>
</dbReference>
<name>A0A7L2E6Q7_ANTMN</name>
<dbReference type="InterPro" id="IPR007110">
    <property type="entry name" value="Ig-like_dom"/>
</dbReference>
<evidence type="ECO:0000256" key="1">
    <source>
        <dbReference type="ARBA" id="ARBA00023157"/>
    </source>
</evidence>
<dbReference type="InterPro" id="IPR003599">
    <property type="entry name" value="Ig_sub"/>
</dbReference>
<feature type="region of interest" description="Disordered" evidence="3">
    <location>
        <begin position="21"/>
        <end position="41"/>
    </location>
</feature>
<organism evidence="5 6">
    <name type="scientific">Anthoscopus minutus</name>
    <name type="common">Southern penduline-tit</name>
    <dbReference type="NCBI Taxonomy" id="156561"/>
    <lineage>
        <taxon>Eukaryota</taxon>
        <taxon>Metazoa</taxon>
        <taxon>Chordata</taxon>
        <taxon>Craniata</taxon>
        <taxon>Vertebrata</taxon>
        <taxon>Euteleostomi</taxon>
        <taxon>Archelosauria</taxon>
        <taxon>Archosauria</taxon>
        <taxon>Dinosauria</taxon>
        <taxon>Saurischia</taxon>
        <taxon>Theropoda</taxon>
        <taxon>Coelurosauria</taxon>
        <taxon>Aves</taxon>
        <taxon>Neognathae</taxon>
        <taxon>Neoaves</taxon>
        <taxon>Telluraves</taxon>
        <taxon>Australaves</taxon>
        <taxon>Passeriformes</taxon>
        <taxon>Paridae</taxon>
        <taxon>Anthoscopus</taxon>
    </lineage>
</organism>
<evidence type="ECO:0000313" key="5">
    <source>
        <dbReference type="EMBL" id="NXQ57391.1"/>
    </source>
</evidence>
<dbReference type="EMBL" id="VWYI01022300">
    <property type="protein sequence ID" value="NXQ57391.1"/>
    <property type="molecule type" value="Genomic_DNA"/>
</dbReference>
<dbReference type="GO" id="GO:0004674">
    <property type="term" value="F:protein serine/threonine kinase activity"/>
    <property type="evidence" value="ECO:0007669"/>
    <property type="project" value="UniProtKB-KW"/>
</dbReference>
<dbReference type="SMART" id="SM00408">
    <property type="entry name" value="IGc2"/>
    <property type="match status" value="1"/>
</dbReference>
<evidence type="ECO:0000259" key="4">
    <source>
        <dbReference type="PROSITE" id="PS50835"/>
    </source>
</evidence>
<feature type="domain" description="Ig-like" evidence="4">
    <location>
        <begin position="87"/>
        <end position="176"/>
    </location>
</feature>
<dbReference type="InterPro" id="IPR013098">
    <property type="entry name" value="Ig_I-set"/>
</dbReference>
<dbReference type="FunFam" id="2.60.40.10:FF:000107">
    <property type="entry name" value="Myosin, light chain kinase a"/>
    <property type="match status" value="1"/>
</dbReference>
<comment type="caution">
    <text evidence="5">The sequence shown here is derived from an EMBL/GenBank/DDBJ whole genome shotgun (WGS) entry which is preliminary data.</text>
</comment>
<dbReference type="InterPro" id="IPR003598">
    <property type="entry name" value="Ig_sub2"/>
</dbReference>
<dbReference type="PROSITE" id="PS50835">
    <property type="entry name" value="IG_LIKE"/>
    <property type="match status" value="1"/>
</dbReference>
<dbReference type="AlphaFoldDB" id="A0A7L2E6Q7"/>
<dbReference type="CDD" id="cd00096">
    <property type="entry name" value="Ig"/>
    <property type="match status" value="1"/>
</dbReference>
<dbReference type="InterPro" id="IPR013783">
    <property type="entry name" value="Ig-like_fold"/>
</dbReference>
<keyword evidence="1" id="KW-1015">Disulfide bond</keyword>
<sequence>LLDEETRWKLQKLREAKRAALKKKQESLVSAPREGLTGKPSPLKVAAKMVGSKPLTVQVVKQYSRPKAGTESGQRWQVQGGLLEPCPPLFVQEIKPQETVEGQRCVFSCLFHGRPQPTVTWYNNDKPVGRIQGTAVHTTGCWSTLTFPSVLPQHGGTVTCVIFNPLGTVSSSAGLHVRQRMPAYKYTKKEKEEMKVEEKKEEEKMKEEEREKEK</sequence>
<dbReference type="Proteomes" id="UP000554720">
    <property type="component" value="Unassembled WGS sequence"/>
</dbReference>
<gene>
    <name evidence="5" type="primary">Sls</name>
    <name evidence="5" type="ORF">ANTMIN_R14566</name>
</gene>
<feature type="region of interest" description="Disordered" evidence="3">
    <location>
        <begin position="188"/>
        <end position="214"/>
    </location>
</feature>